<feature type="transmembrane region" description="Helical" evidence="8">
    <location>
        <begin position="174"/>
        <end position="193"/>
    </location>
</feature>
<dbReference type="InterPro" id="IPR000576">
    <property type="entry name" value="LacY/RafB_perm_fam"/>
</dbReference>
<dbReference type="Pfam" id="PF01306">
    <property type="entry name" value="LacY_symp"/>
    <property type="match status" value="1"/>
</dbReference>
<keyword evidence="2" id="KW-0813">Transport</keyword>
<comment type="subcellular location">
    <subcellularLocation>
        <location evidence="1">Cell inner membrane</location>
        <topology evidence="1">Multi-pass membrane protein</topology>
    </subcellularLocation>
</comment>
<feature type="transmembrane region" description="Helical" evidence="8">
    <location>
        <begin position="269"/>
        <end position="290"/>
    </location>
</feature>
<feature type="transmembrane region" description="Helical" evidence="8">
    <location>
        <begin position="331"/>
        <end position="348"/>
    </location>
</feature>
<dbReference type="PANTHER" id="PTHR23522:SF10">
    <property type="entry name" value="3-PHENYLPROPIONIC ACID TRANSPORTER-RELATED"/>
    <property type="match status" value="1"/>
</dbReference>
<keyword evidence="7 8" id="KW-0472">Membrane</keyword>
<evidence type="ECO:0000256" key="3">
    <source>
        <dbReference type="ARBA" id="ARBA00022475"/>
    </source>
</evidence>
<feature type="transmembrane region" description="Helical" evidence="8">
    <location>
        <begin position="360"/>
        <end position="382"/>
    </location>
</feature>
<reference evidence="9 10" key="1">
    <citation type="submission" date="2020-07" db="EMBL/GenBank/DDBJ databases">
        <title>Description of Limosilactobacillus balticus sp. nov., Limosilactobacillus agrestis sp. nov., Limosilactobacillus albertensis sp. nov., Limosilactobacillus rudii sp. nov., Limosilactobacillus fastidiosus sp. nov., five novel Limosilactobacillus species isolated from the vertebrate gastrointestinal tract, and proposal of 6 subspecies of Limosilactobacillus reuteri adapted to the gastrointestinal tract of specific vertebrate hosts.</title>
        <authorList>
            <person name="Li F."/>
            <person name="Cheng C."/>
            <person name="Zheng J."/>
            <person name="Quevedo R.M."/>
            <person name="Li J."/>
            <person name="Roos S."/>
            <person name="Gaenzle M.G."/>
            <person name="Walter J."/>
        </authorList>
    </citation>
    <scope>NUCLEOTIDE SEQUENCE [LARGE SCALE GENOMIC DNA]</scope>
    <source>
        <strain evidence="9 10">STM2_1</strain>
    </source>
</reference>
<dbReference type="AlphaFoldDB" id="A0A7W3UMV5"/>
<proteinExistence type="predicted"/>
<evidence type="ECO:0000313" key="10">
    <source>
        <dbReference type="Proteomes" id="UP000517106"/>
    </source>
</evidence>
<dbReference type="GO" id="GO:0030395">
    <property type="term" value="F:lactose binding"/>
    <property type="evidence" value="ECO:0007669"/>
    <property type="project" value="TreeGrafter"/>
</dbReference>
<feature type="transmembrane region" description="Helical" evidence="8">
    <location>
        <begin position="302"/>
        <end position="325"/>
    </location>
</feature>
<evidence type="ECO:0000256" key="7">
    <source>
        <dbReference type="ARBA" id="ARBA00023136"/>
    </source>
</evidence>
<dbReference type="Gene3D" id="1.20.1250.20">
    <property type="entry name" value="MFS general substrate transporter like domains"/>
    <property type="match status" value="2"/>
</dbReference>
<evidence type="ECO:0000256" key="1">
    <source>
        <dbReference type="ARBA" id="ARBA00004429"/>
    </source>
</evidence>
<dbReference type="NCBIfam" id="TIGR00882">
    <property type="entry name" value="2A0105"/>
    <property type="match status" value="1"/>
</dbReference>
<dbReference type="EMBL" id="JACIVA010000061">
    <property type="protein sequence ID" value="MBB1098498.1"/>
    <property type="molecule type" value="Genomic_DNA"/>
</dbReference>
<feature type="transmembrane region" description="Helical" evidence="8">
    <location>
        <begin position="20"/>
        <end position="40"/>
    </location>
</feature>
<keyword evidence="4" id="KW-0997">Cell inner membrane</keyword>
<gene>
    <name evidence="9" type="ORF">H5S09_11265</name>
</gene>
<evidence type="ECO:0000256" key="8">
    <source>
        <dbReference type="SAM" id="Phobius"/>
    </source>
</evidence>
<evidence type="ECO:0000313" key="9">
    <source>
        <dbReference type="EMBL" id="MBB1098498.1"/>
    </source>
</evidence>
<protein>
    <submittedName>
        <fullName evidence="9">Oligosaccharide MFS transporter</fullName>
    </submittedName>
</protein>
<feature type="transmembrane region" description="Helical" evidence="8">
    <location>
        <begin position="82"/>
        <end position="102"/>
    </location>
</feature>
<keyword evidence="3" id="KW-1003">Cell membrane</keyword>
<dbReference type="PRINTS" id="PR00174">
    <property type="entry name" value="LACYSMPORT"/>
</dbReference>
<feature type="transmembrane region" description="Helical" evidence="8">
    <location>
        <begin position="108"/>
        <end position="128"/>
    </location>
</feature>
<dbReference type="GO" id="GO:0005886">
    <property type="term" value="C:plasma membrane"/>
    <property type="evidence" value="ECO:0007669"/>
    <property type="project" value="UniProtKB-SubCell"/>
</dbReference>
<dbReference type="SUPFAM" id="SSF103473">
    <property type="entry name" value="MFS general substrate transporter"/>
    <property type="match status" value="1"/>
</dbReference>
<evidence type="ECO:0000256" key="2">
    <source>
        <dbReference type="ARBA" id="ARBA00022448"/>
    </source>
</evidence>
<evidence type="ECO:0000256" key="5">
    <source>
        <dbReference type="ARBA" id="ARBA00022692"/>
    </source>
</evidence>
<dbReference type="PANTHER" id="PTHR23522">
    <property type="entry name" value="BLL5896 PROTEIN"/>
    <property type="match status" value="1"/>
</dbReference>
<feature type="transmembrane region" description="Helical" evidence="8">
    <location>
        <begin position="52"/>
        <end position="70"/>
    </location>
</feature>
<name>A0A7W3UMV5_9LACO</name>
<dbReference type="InterPro" id="IPR036259">
    <property type="entry name" value="MFS_trans_sf"/>
</dbReference>
<dbReference type="NCBIfam" id="NF007077">
    <property type="entry name" value="PRK09528.1"/>
    <property type="match status" value="1"/>
</dbReference>
<feature type="transmembrane region" description="Helical" evidence="8">
    <location>
        <begin position="388"/>
        <end position="410"/>
    </location>
</feature>
<dbReference type="GO" id="GO:0015528">
    <property type="term" value="F:lactose:proton symporter activity"/>
    <property type="evidence" value="ECO:0007669"/>
    <property type="project" value="TreeGrafter"/>
</dbReference>
<dbReference type="Proteomes" id="UP000517106">
    <property type="component" value="Unassembled WGS sequence"/>
</dbReference>
<sequence>MINMKQKSQWKNPFYTSYSLSLLLFFAGWGIWWSFFQIWLTTKEGFSGAQVGIIYSFNSAISLIMNLVYSNFQDRLGVKRNLLIFCAVLQIFLGPFFTWLYVPILRTHFMLGALLGSIYLTFAYLSASPMFEALAERISRRFGYQYGQARAWGSFGYAAAALAAGYLFTISPYLVFWSGSVIAALLLVTLIFWNPIRNSNNIKKFENISENQREATPPTTKDFLNIFKIKSLWEIAIFLVFSGTFYTIFDQQMFPQFFTKFFSTQAAGDHMYGILNSIEVFLESIMMGLVPILMRKIGLKKTILLGTTFMFIRIAGCGLITNPFGVSCIKLLHAPETAIFVVVMFRYYTLHYDPRISATINIVTGIAGAIGQIILSTPLGILRDKIGYQPTFLVIAVIVLCAGIYGYFIIRDDNQEVNGQPFEKDNSSIIKISVDKN</sequence>
<feature type="transmembrane region" description="Helical" evidence="8">
    <location>
        <begin position="149"/>
        <end position="168"/>
    </location>
</feature>
<keyword evidence="10" id="KW-1185">Reference proteome</keyword>
<keyword evidence="5 8" id="KW-0812">Transmembrane</keyword>
<keyword evidence="6 8" id="KW-1133">Transmembrane helix</keyword>
<organism evidence="9 10">
    <name type="scientific">Limosilactobacillus rudii</name>
    <dbReference type="NCBI Taxonomy" id="2759755"/>
    <lineage>
        <taxon>Bacteria</taxon>
        <taxon>Bacillati</taxon>
        <taxon>Bacillota</taxon>
        <taxon>Bacilli</taxon>
        <taxon>Lactobacillales</taxon>
        <taxon>Lactobacillaceae</taxon>
        <taxon>Limosilactobacillus</taxon>
    </lineage>
</organism>
<evidence type="ECO:0000256" key="6">
    <source>
        <dbReference type="ARBA" id="ARBA00022989"/>
    </source>
</evidence>
<accession>A0A7W3UMV5</accession>
<comment type="caution">
    <text evidence="9">The sequence shown here is derived from an EMBL/GenBank/DDBJ whole genome shotgun (WGS) entry which is preliminary data.</text>
</comment>
<feature type="transmembrane region" description="Helical" evidence="8">
    <location>
        <begin position="231"/>
        <end position="249"/>
    </location>
</feature>
<evidence type="ECO:0000256" key="4">
    <source>
        <dbReference type="ARBA" id="ARBA00022519"/>
    </source>
</evidence>